<evidence type="ECO:0008006" key="4">
    <source>
        <dbReference type="Google" id="ProtNLM"/>
    </source>
</evidence>
<evidence type="ECO:0000313" key="2">
    <source>
        <dbReference type="EMBL" id="KAJ4393127.1"/>
    </source>
</evidence>
<accession>A0A9W8YYF6</accession>
<dbReference type="AlphaFoldDB" id="A0A9W8YYF6"/>
<evidence type="ECO:0000256" key="1">
    <source>
        <dbReference type="SAM" id="SignalP"/>
    </source>
</evidence>
<dbReference type="OrthoDB" id="5299321at2759"/>
<sequence>MAAKLLFTCAVALLQVQSGLAVPVANEDSSVRVRRGNITVDPPADPTPIISELTMTDEELQQYIEELKNGLDKRADPLTSRQTGTDGALLTFLDGSVLPGSGQSGCQDFSINGPFTSVHFLMGSSSIRHVSATSFGGNSTDIGNTDAVVDAGEFKFSNNERITKFSVGRMNNTADVSAFTFETDASNSYTAEAGLVKDGTNAATYEDLALGSGILARIHGVYCDIGIMGSFGFDFLDELDSISISDIDYSGFTDNIMPTGAGTQMSVGSQILDNRNSSEKQTITLTTTDAITRQTTVTTQVRAQVGGSVSVEAGAGIPFLTEGKVTTEANWQVEALTSTQEMSNAVTTRAGTFALVCPAGKFCTARAFFTQFKMDVDVNATFTATAKSGATFNWQQSGTYNGADSLAMQFNVTEVDNAS</sequence>
<keyword evidence="3" id="KW-1185">Reference proteome</keyword>
<dbReference type="Gene3D" id="2.170.15.10">
    <property type="entry name" value="Proaerolysin, chain A, domain 3"/>
    <property type="match status" value="1"/>
</dbReference>
<organism evidence="2 3">
    <name type="scientific">Gnomoniopsis smithogilvyi</name>
    <dbReference type="NCBI Taxonomy" id="1191159"/>
    <lineage>
        <taxon>Eukaryota</taxon>
        <taxon>Fungi</taxon>
        <taxon>Dikarya</taxon>
        <taxon>Ascomycota</taxon>
        <taxon>Pezizomycotina</taxon>
        <taxon>Sordariomycetes</taxon>
        <taxon>Sordariomycetidae</taxon>
        <taxon>Diaporthales</taxon>
        <taxon>Gnomoniaceae</taxon>
        <taxon>Gnomoniopsis</taxon>
    </lineage>
</organism>
<name>A0A9W8YYF6_9PEZI</name>
<gene>
    <name evidence="2" type="ORF">N0V93_002334</name>
</gene>
<proteinExistence type="predicted"/>
<reference evidence="2" key="1">
    <citation type="submission" date="2022-10" db="EMBL/GenBank/DDBJ databases">
        <title>Tapping the CABI collections for fungal endophytes: first genome assemblies for Collariella, Neodidymelliopsis, Ascochyta clinopodiicola, Didymella pomorum, Didymosphaeria variabile, Neocosmospora piperis and Neocucurbitaria cava.</title>
        <authorList>
            <person name="Hill R."/>
        </authorList>
    </citation>
    <scope>NUCLEOTIDE SEQUENCE</scope>
    <source>
        <strain evidence="2">IMI 355082</strain>
    </source>
</reference>
<evidence type="ECO:0000313" key="3">
    <source>
        <dbReference type="Proteomes" id="UP001140453"/>
    </source>
</evidence>
<comment type="caution">
    <text evidence="2">The sequence shown here is derived from an EMBL/GenBank/DDBJ whole genome shotgun (WGS) entry which is preliminary data.</text>
</comment>
<dbReference type="SUPFAM" id="SSF56973">
    <property type="entry name" value="Aerolisin/ETX pore-forming domain"/>
    <property type="match status" value="1"/>
</dbReference>
<feature type="signal peptide" evidence="1">
    <location>
        <begin position="1"/>
        <end position="21"/>
    </location>
</feature>
<dbReference type="Proteomes" id="UP001140453">
    <property type="component" value="Unassembled WGS sequence"/>
</dbReference>
<dbReference type="EMBL" id="JAPEVB010000002">
    <property type="protein sequence ID" value="KAJ4393127.1"/>
    <property type="molecule type" value="Genomic_DNA"/>
</dbReference>
<protein>
    <recommendedName>
        <fullName evidence="4">Natterin-like protein</fullName>
    </recommendedName>
</protein>
<keyword evidence="1" id="KW-0732">Signal</keyword>
<feature type="chain" id="PRO_5040991248" description="Natterin-like protein" evidence="1">
    <location>
        <begin position="22"/>
        <end position="419"/>
    </location>
</feature>